<proteinExistence type="predicted"/>
<name>A0ACC0BTS6_CATRO</name>
<sequence>MAGTLVHVSISKFEGASSQSASMKVFLKTYILLFGGRRASQGWMGWAGIHSKTELPQNPVSRAMLKPNNHEHPKSCTASIEPHQLSSYTASSEYPAVYSHSYNRSTETSACRTCDLRENV</sequence>
<comment type="caution">
    <text evidence="1">The sequence shown here is derived from an EMBL/GenBank/DDBJ whole genome shotgun (WGS) entry which is preliminary data.</text>
</comment>
<gene>
    <name evidence="1" type="ORF">M9H77_06964</name>
</gene>
<evidence type="ECO:0000313" key="2">
    <source>
        <dbReference type="Proteomes" id="UP001060085"/>
    </source>
</evidence>
<keyword evidence="2" id="KW-1185">Reference proteome</keyword>
<accession>A0ACC0BTS6</accession>
<evidence type="ECO:0000313" key="1">
    <source>
        <dbReference type="EMBL" id="KAI5676014.1"/>
    </source>
</evidence>
<protein>
    <submittedName>
        <fullName evidence="1">Uncharacterized protein</fullName>
    </submittedName>
</protein>
<reference evidence="2" key="1">
    <citation type="journal article" date="2023" name="Nat. Plants">
        <title>Single-cell RNA sequencing provides a high-resolution roadmap for understanding the multicellular compartmentation of specialized metabolism.</title>
        <authorList>
            <person name="Sun S."/>
            <person name="Shen X."/>
            <person name="Li Y."/>
            <person name="Li Y."/>
            <person name="Wang S."/>
            <person name="Li R."/>
            <person name="Zhang H."/>
            <person name="Shen G."/>
            <person name="Guo B."/>
            <person name="Wei J."/>
            <person name="Xu J."/>
            <person name="St-Pierre B."/>
            <person name="Chen S."/>
            <person name="Sun C."/>
        </authorList>
    </citation>
    <scope>NUCLEOTIDE SEQUENCE [LARGE SCALE GENOMIC DNA]</scope>
</reference>
<dbReference type="Proteomes" id="UP001060085">
    <property type="component" value="Linkage Group LG02"/>
</dbReference>
<organism evidence="1 2">
    <name type="scientific">Catharanthus roseus</name>
    <name type="common">Madagascar periwinkle</name>
    <name type="synonym">Vinca rosea</name>
    <dbReference type="NCBI Taxonomy" id="4058"/>
    <lineage>
        <taxon>Eukaryota</taxon>
        <taxon>Viridiplantae</taxon>
        <taxon>Streptophyta</taxon>
        <taxon>Embryophyta</taxon>
        <taxon>Tracheophyta</taxon>
        <taxon>Spermatophyta</taxon>
        <taxon>Magnoliopsida</taxon>
        <taxon>eudicotyledons</taxon>
        <taxon>Gunneridae</taxon>
        <taxon>Pentapetalae</taxon>
        <taxon>asterids</taxon>
        <taxon>lamiids</taxon>
        <taxon>Gentianales</taxon>
        <taxon>Apocynaceae</taxon>
        <taxon>Rauvolfioideae</taxon>
        <taxon>Vinceae</taxon>
        <taxon>Catharanthinae</taxon>
        <taxon>Catharanthus</taxon>
    </lineage>
</organism>
<dbReference type="EMBL" id="CM044702">
    <property type="protein sequence ID" value="KAI5676014.1"/>
    <property type="molecule type" value="Genomic_DNA"/>
</dbReference>